<feature type="compositionally biased region" description="Polar residues" evidence="2">
    <location>
        <begin position="445"/>
        <end position="460"/>
    </location>
</feature>
<evidence type="ECO:0000259" key="3">
    <source>
        <dbReference type="Pfam" id="PF16978"/>
    </source>
</evidence>
<feature type="compositionally biased region" description="Acidic residues" evidence="2">
    <location>
        <begin position="119"/>
        <end position="135"/>
    </location>
</feature>
<feature type="region of interest" description="Disordered" evidence="2">
    <location>
        <begin position="439"/>
        <end position="470"/>
    </location>
</feature>
<evidence type="ECO:0000256" key="2">
    <source>
        <dbReference type="SAM" id="MobiDB-lite"/>
    </source>
</evidence>
<dbReference type="EMBL" id="MU007030">
    <property type="protein sequence ID" value="KAF2431733.1"/>
    <property type="molecule type" value="Genomic_DNA"/>
</dbReference>
<evidence type="ECO:0008006" key="7">
    <source>
        <dbReference type="Google" id="ProtNLM"/>
    </source>
</evidence>
<dbReference type="PANTHER" id="PTHR13335:SF1">
    <property type="entry name" value="TARGET OF RAPAMYCIN COMPLEX 2 SUBUNIT MAPKAP1"/>
    <property type="match status" value="1"/>
</dbReference>
<dbReference type="AlphaFoldDB" id="A0A9P4NUT4"/>
<dbReference type="Pfam" id="PF16979">
    <property type="entry name" value="SIN1_PH"/>
    <property type="match status" value="1"/>
</dbReference>
<protein>
    <recommendedName>
        <fullName evidence="7">Stress-activated map kinase-interacting protein</fullName>
    </recommendedName>
</protein>
<dbReference type="OrthoDB" id="241990at2759"/>
<comment type="caution">
    <text evidence="5">The sequence shown here is derived from an EMBL/GenBank/DDBJ whole genome shotgun (WGS) entry which is preliminary data.</text>
</comment>
<feature type="region of interest" description="Disordered" evidence="2">
    <location>
        <begin position="79"/>
        <end position="144"/>
    </location>
</feature>
<dbReference type="Gene3D" id="2.30.29.30">
    <property type="entry name" value="Pleckstrin-homology domain (PH domain)/Phosphotyrosine-binding domain (PTB)"/>
    <property type="match status" value="1"/>
</dbReference>
<proteinExistence type="inferred from homology"/>
<dbReference type="InterPro" id="IPR031567">
    <property type="entry name" value="CRIM_dom"/>
</dbReference>
<sequence length="828" mass="90609">MSLLQNEEFVLYQLRTSYLTHIKDGVGDRLITVNSAVLNDPAFRAAGWAPNASDIKRTYSPPIPTAITSEYFQAPRSAGLPRASFGEDEEEGGMVTGIGSGDTVGPDMKTRRKRRKELLEEDDSSDLSDESEDNDDTQRPVQQIKFTKMPLRTRAGSSPLRNTNLTDEPAILVTSPSRPGESHALRRGSFGATEVFKGRPRKDTTTSSEFSSENELDPSYFQRKQINPRRAARASHLLSERIQEDEREHDMHDVDPLVESESDMSSEFEGSEDTASILDDVGPMTSLTMKLPGVPAISTSQNSSPKKGKLPQPPAVLQALPPPRPISIIAPPVSALTRALKAKNKAPGSPFDRFATLSGKGDPNPLYIKIFVPFSKPPKTYELLLKRHADGGAAVTVAEAIGLALYRYGQEKLEPPIQGEKLNVNRYNFRMVEDQEIDDDFPALTRTQPITEFTSNNNRPPQRRARDKPWDEFGMVEASEAEFAANERSTPLYSKQAEEVASNSQDTAPTPKNTLAAPTQLTAPSISTTPTPSYMTTRNPITGPSFSSATASVMTARPAFTPADLPMTGAPMSTPRTGAPKTMTIHFTDENFVTRTTLIEVTTDTYIAEVFDQACKRLGVDKALYVLKVSSSTTVAPSDRTVEALGDRGDLDLVRRRFVTDGDVGRYGSPGSSSPNAPLLISQTGIKKGKKGITTTLGIQAKTDALASLAANAGQYKRYHITRKQPMSFSSSSARILALDGEYMHIMPTSAEHHPADKLFDAPGKVTTVHFSSVIGTKVSRRHPRTFRVVVYKEKETKRYDFEAGSAEEAREIVGEVKRGVERVVGVV</sequence>
<feature type="region of interest" description="Disordered" evidence="2">
    <location>
        <begin position="171"/>
        <end position="235"/>
    </location>
</feature>
<dbReference type="InterPro" id="IPR008828">
    <property type="entry name" value="Sin1/Avo1"/>
</dbReference>
<evidence type="ECO:0000313" key="6">
    <source>
        <dbReference type="Proteomes" id="UP000800235"/>
    </source>
</evidence>
<organism evidence="5 6">
    <name type="scientific">Tothia fuscella</name>
    <dbReference type="NCBI Taxonomy" id="1048955"/>
    <lineage>
        <taxon>Eukaryota</taxon>
        <taxon>Fungi</taxon>
        <taxon>Dikarya</taxon>
        <taxon>Ascomycota</taxon>
        <taxon>Pezizomycotina</taxon>
        <taxon>Dothideomycetes</taxon>
        <taxon>Pleosporomycetidae</taxon>
        <taxon>Venturiales</taxon>
        <taxon>Cylindrosympodiaceae</taxon>
        <taxon>Tothia</taxon>
    </lineage>
</organism>
<dbReference type="GO" id="GO:0005546">
    <property type="term" value="F:phosphatidylinositol-4,5-bisphosphate binding"/>
    <property type="evidence" value="ECO:0007669"/>
    <property type="project" value="TreeGrafter"/>
</dbReference>
<accession>A0A9P4NUT4</accession>
<feature type="domain" description="CRIM" evidence="3">
    <location>
        <begin position="334"/>
        <end position="487"/>
    </location>
</feature>
<dbReference type="GO" id="GO:0005737">
    <property type="term" value="C:cytoplasm"/>
    <property type="evidence" value="ECO:0007669"/>
    <property type="project" value="TreeGrafter"/>
</dbReference>
<dbReference type="Proteomes" id="UP000800235">
    <property type="component" value="Unassembled WGS sequence"/>
</dbReference>
<dbReference type="InterPro" id="IPR031313">
    <property type="entry name" value="Sin1_PH_dom"/>
</dbReference>
<dbReference type="Pfam" id="PF16978">
    <property type="entry name" value="CRIM"/>
    <property type="match status" value="1"/>
</dbReference>
<evidence type="ECO:0000313" key="5">
    <source>
        <dbReference type="EMBL" id="KAF2431733.1"/>
    </source>
</evidence>
<evidence type="ECO:0000256" key="1">
    <source>
        <dbReference type="ARBA" id="ARBA00009407"/>
    </source>
</evidence>
<comment type="similarity">
    <text evidence="1">Belongs to the SIN1 family.</text>
</comment>
<feature type="compositionally biased region" description="Polar residues" evidence="2">
    <location>
        <begin position="538"/>
        <end position="548"/>
    </location>
</feature>
<dbReference type="InterPro" id="IPR011993">
    <property type="entry name" value="PH-like_dom_sf"/>
</dbReference>
<feature type="domain" description="SIN1-type PH" evidence="4">
    <location>
        <begin position="715"/>
        <end position="822"/>
    </location>
</feature>
<gene>
    <name evidence="5" type="ORF">EJ08DRAFT_678197</name>
</gene>
<keyword evidence="6" id="KW-1185">Reference proteome</keyword>
<dbReference type="PANTHER" id="PTHR13335">
    <property type="entry name" value="TARGET OF RAPAMYCIN COMPLEX 2 SUBUNIT MAPKAP1"/>
    <property type="match status" value="1"/>
</dbReference>
<dbReference type="GO" id="GO:0031932">
    <property type="term" value="C:TORC2 complex"/>
    <property type="evidence" value="ECO:0007669"/>
    <property type="project" value="InterPro"/>
</dbReference>
<reference evidence="5" key="1">
    <citation type="journal article" date="2020" name="Stud. Mycol.">
        <title>101 Dothideomycetes genomes: a test case for predicting lifestyles and emergence of pathogens.</title>
        <authorList>
            <person name="Haridas S."/>
            <person name="Albert R."/>
            <person name="Binder M."/>
            <person name="Bloem J."/>
            <person name="Labutti K."/>
            <person name="Salamov A."/>
            <person name="Andreopoulos B."/>
            <person name="Baker S."/>
            <person name="Barry K."/>
            <person name="Bills G."/>
            <person name="Bluhm B."/>
            <person name="Cannon C."/>
            <person name="Castanera R."/>
            <person name="Culley D."/>
            <person name="Daum C."/>
            <person name="Ezra D."/>
            <person name="Gonzalez J."/>
            <person name="Henrissat B."/>
            <person name="Kuo A."/>
            <person name="Liang C."/>
            <person name="Lipzen A."/>
            <person name="Lutzoni F."/>
            <person name="Magnuson J."/>
            <person name="Mondo S."/>
            <person name="Nolan M."/>
            <person name="Ohm R."/>
            <person name="Pangilinan J."/>
            <person name="Park H.-J."/>
            <person name="Ramirez L."/>
            <person name="Alfaro M."/>
            <person name="Sun H."/>
            <person name="Tritt A."/>
            <person name="Yoshinaga Y."/>
            <person name="Zwiers L.-H."/>
            <person name="Turgeon B."/>
            <person name="Goodwin S."/>
            <person name="Spatafora J."/>
            <person name="Crous P."/>
            <person name="Grigoriev I."/>
        </authorList>
    </citation>
    <scope>NUCLEOTIDE SEQUENCE</scope>
    <source>
        <strain evidence="5">CBS 130266</strain>
    </source>
</reference>
<dbReference type="GO" id="GO:0038203">
    <property type="term" value="P:TORC2 signaling"/>
    <property type="evidence" value="ECO:0007669"/>
    <property type="project" value="TreeGrafter"/>
</dbReference>
<feature type="compositionally biased region" description="Polar residues" evidence="2">
    <location>
        <begin position="501"/>
        <end position="521"/>
    </location>
</feature>
<feature type="region of interest" description="Disordered" evidence="2">
    <location>
        <begin position="482"/>
        <end position="548"/>
    </location>
</feature>
<name>A0A9P4NUT4_9PEZI</name>
<evidence type="ECO:0000259" key="4">
    <source>
        <dbReference type="Pfam" id="PF16979"/>
    </source>
</evidence>
<feature type="compositionally biased region" description="Low complexity" evidence="2">
    <location>
        <begin position="522"/>
        <end position="537"/>
    </location>
</feature>
<dbReference type="GO" id="GO:0005886">
    <property type="term" value="C:plasma membrane"/>
    <property type="evidence" value="ECO:0007669"/>
    <property type="project" value="TreeGrafter"/>
</dbReference>